<feature type="region of interest" description="Disordered" evidence="3">
    <location>
        <begin position="420"/>
        <end position="465"/>
    </location>
</feature>
<gene>
    <name evidence="4" type="primary">LOC110518117</name>
</gene>
<keyword evidence="2" id="KW-0539">Nucleus</keyword>
<keyword evidence="2" id="KW-0805">Transcription regulation</keyword>
<keyword evidence="2" id="KW-0804">Transcription</keyword>
<name>A0A8K9VBT9_ONCMY</name>
<feature type="region of interest" description="Disordered" evidence="3">
    <location>
        <begin position="552"/>
        <end position="572"/>
    </location>
</feature>
<dbReference type="GO" id="GO:0005634">
    <property type="term" value="C:nucleus"/>
    <property type="evidence" value="ECO:0007669"/>
    <property type="project" value="UniProtKB-SubCell"/>
</dbReference>
<reference evidence="4" key="1">
    <citation type="submission" date="2020-07" db="EMBL/GenBank/DDBJ databases">
        <title>A long reads based de novo assembly of the rainbow trout Arlee double haploid line genome.</title>
        <authorList>
            <person name="Gao G."/>
            <person name="Palti Y."/>
        </authorList>
    </citation>
    <scope>NUCLEOTIDE SEQUENCE [LARGE SCALE GENOMIC DNA]</scope>
</reference>
<evidence type="ECO:0000256" key="1">
    <source>
        <dbReference type="ARBA" id="ARBA00010080"/>
    </source>
</evidence>
<dbReference type="SUPFAM" id="SSF48452">
    <property type="entry name" value="TPR-like"/>
    <property type="match status" value="2"/>
</dbReference>
<dbReference type="PANTHER" id="PTHR12979:SF5">
    <property type="entry name" value="CCR4-NOT TRANSCRIPTION COMPLEX SUBUNIT 10"/>
    <property type="match status" value="1"/>
</dbReference>
<keyword evidence="2" id="KW-0963">Cytoplasm</keyword>
<feature type="compositionally biased region" description="Pro residues" evidence="3">
    <location>
        <begin position="669"/>
        <end position="682"/>
    </location>
</feature>
<dbReference type="Ensembl" id="ENSOMYT00000136995.1">
    <property type="protein sequence ID" value="ENSOMYP00000122461.1"/>
    <property type="gene ID" value="ENSOMYG00000073977.1"/>
</dbReference>
<dbReference type="SMART" id="SM00028">
    <property type="entry name" value="TPR"/>
    <property type="match status" value="5"/>
</dbReference>
<reference evidence="4" key="3">
    <citation type="submission" date="2025-09" db="UniProtKB">
        <authorList>
            <consortium name="Ensembl"/>
        </authorList>
    </citation>
    <scope>IDENTIFICATION</scope>
</reference>
<dbReference type="PANTHER" id="PTHR12979">
    <property type="entry name" value="CCR4-NOT TRANSCRIPTION COMPLEX SUBUNIT 10"/>
    <property type="match status" value="1"/>
</dbReference>
<protein>
    <recommendedName>
        <fullName evidence="2">CCR4-NOT transcription complex subunit 10</fullName>
    </recommendedName>
</protein>
<dbReference type="InterPro" id="IPR011990">
    <property type="entry name" value="TPR-like_helical_dom_sf"/>
</dbReference>
<dbReference type="Gene3D" id="1.25.40.10">
    <property type="entry name" value="Tetratricopeptide repeat domain"/>
    <property type="match status" value="2"/>
</dbReference>
<dbReference type="Proteomes" id="UP000694395">
    <property type="component" value="Chromosome 2"/>
</dbReference>
<feature type="region of interest" description="Disordered" evidence="3">
    <location>
        <begin position="658"/>
        <end position="692"/>
    </location>
</feature>
<organism evidence="4 5">
    <name type="scientific">Oncorhynchus mykiss</name>
    <name type="common">Rainbow trout</name>
    <name type="synonym">Salmo gairdneri</name>
    <dbReference type="NCBI Taxonomy" id="8022"/>
    <lineage>
        <taxon>Eukaryota</taxon>
        <taxon>Metazoa</taxon>
        <taxon>Chordata</taxon>
        <taxon>Craniata</taxon>
        <taxon>Vertebrata</taxon>
        <taxon>Euteleostomi</taxon>
        <taxon>Actinopterygii</taxon>
        <taxon>Neopterygii</taxon>
        <taxon>Teleostei</taxon>
        <taxon>Protacanthopterygii</taxon>
        <taxon>Salmoniformes</taxon>
        <taxon>Salmonidae</taxon>
        <taxon>Salmoninae</taxon>
        <taxon>Oncorhynchus</taxon>
    </lineage>
</organism>
<proteinExistence type="inferred from homology"/>
<dbReference type="GO" id="GO:0031047">
    <property type="term" value="P:regulatory ncRNA-mediated gene silencing"/>
    <property type="evidence" value="ECO:0007669"/>
    <property type="project" value="UniProtKB-UniRule"/>
</dbReference>
<comment type="function">
    <text evidence="2">Component of the CCR4-NOT complex which is one of the major cellular mRNA deadenylases and is linked to various cellular processes including bulk mRNA degradation, miRNA-mediated repression, translational repression during translational initiation and general transcription regulation.</text>
</comment>
<dbReference type="InterPro" id="IPR019734">
    <property type="entry name" value="TPR_rpt"/>
</dbReference>
<dbReference type="GO" id="GO:0006402">
    <property type="term" value="P:mRNA catabolic process"/>
    <property type="evidence" value="ECO:0007669"/>
    <property type="project" value="TreeGrafter"/>
</dbReference>
<keyword evidence="5" id="KW-1185">Reference proteome</keyword>
<dbReference type="GO" id="GO:0005737">
    <property type="term" value="C:cytoplasm"/>
    <property type="evidence" value="ECO:0007669"/>
    <property type="project" value="UniProtKB-SubCell"/>
</dbReference>
<dbReference type="InterPro" id="IPR039740">
    <property type="entry name" value="CNOT10"/>
</dbReference>
<keyword evidence="2" id="KW-0943">RNA-mediated gene silencing</keyword>
<evidence type="ECO:0000256" key="2">
    <source>
        <dbReference type="RuleBase" id="RU367083"/>
    </source>
</evidence>
<evidence type="ECO:0000313" key="4">
    <source>
        <dbReference type="Ensembl" id="ENSOMYP00000122461.1"/>
    </source>
</evidence>
<dbReference type="GeneTree" id="ENSGT00390000001827"/>
<dbReference type="AlphaFoldDB" id="A0A8K9VBT9"/>
<evidence type="ECO:0000256" key="3">
    <source>
        <dbReference type="SAM" id="MobiDB-lite"/>
    </source>
</evidence>
<keyword evidence="2" id="KW-0810">Translation regulation</keyword>
<evidence type="ECO:0000313" key="5">
    <source>
        <dbReference type="Proteomes" id="UP000694395"/>
    </source>
</evidence>
<comment type="subcellular location">
    <subcellularLocation>
        <location evidence="2">Cytoplasm</location>
    </subcellularLocation>
    <subcellularLocation>
        <location evidence="2">Nucleus</location>
    </subcellularLocation>
</comment>
<reference evidence="4" key="2">
    <citation type="submission" date="2025-08" db="UniProtKB">
        <authorList>
            <consortium name="Ensembl"/>
        </authorList>
    </citation>
    <scope>IDENTIFICATION</scope>
</reference>
<dbReference type="GO" id="GO:0017148">
    <property type="term" value="P:negative regulation of translation"/>
    <property type="evidence" value="ECO:0007669"/>
    <property type="project" value="TreeGrafter"/>
</dbReference>
<dbReference type="GO" id="GO:0030014">
    <property type="term" value="C:CCR4-NOT complex"/>
    <property type="evidence" value="ECO:0007669"/>
    <property type="project" value="UniProtKB-UniRule"/>
</dbReference>
<sequence length="692" mass="76054">SDQEKAIAANALEAFTAGNYEESLKHLGKLQELNKEDYKIALNKAIAEFYKSGQTTTCTLKQTLIAMKNQVHTSMEDIDGLDDVENSLLYYNQAIIHYHMRQYSEAIAIGERLYQFLEPFEEKFALAVCFLLVDLYLLTYQPEKALHLLAVLEKLSVQGNNKNGKGESVNSANKDGRNQKAEFIGMIEAAKSKMHQSASSLFLKSNFEYLRGNYRKAVKLLNSSNIAEHPGAIKTGECVRCMFWNNLGCIHFAMGKHNLGIFYFKKALQENDHTCAQLGDAKQFSGIPMCALLANKRYELLYNCGIQLLHIGRPLAAFDCLMDAVQVYHSNPGLWLRLAECCIAANKGSLEQDNKGLPSKKGIVQAIVGQGYHRKIILASQSTQNTIYSDGQSAAIPVASMEFAAICLRNGLVLLPDHQQQENKAENGSKTTSQSGSTESGSENSDACSGKGQEGDKFLSAAPSSPLRKQEVENLRCSLLACSAYVALVLGDNLMALNHAEKLLHQTKLSGSLKFLGHLYAAEALISLDRISEAIGHLNPENVTDVSMGVLSSEQDQGPDKGDLEPVESSGKQTPLCYPSTVSSARAIMLFNLGSAYCLRSEYEKARKCLHQAASMVNTKEIPPEAILLAVYLELQNGNTQLALQIIKRNQLLPSVLQAPSPDTRKKPVPPSFQPVQPPIQMPSPFTTVQRK</sequence>
<comment type="similarity">
    <text evidence="1 2">Belongs to the CNOT10 family.</text>
</comment>
<feature type="compositionally biased region" description="Low complexity" evidence="3">
    <location>
        <begin position="428"/>
        <end position="445"/>
    </location>
</feature>
<accession>A0A8K9VBT9</accession>